<accession>A0A933IBG9</accession>
<dbReference type="GO" id="GO:0003677">
    <property type="term" value="F:DNA binding"/>
    <property type="evidence" value="ECO:0007669"/>
    <property type="project" value="InterPro"/>
</dbReference>
<dbReference type="InterPro" id="IPR029063">
    <property type="entry name" value="SAM-dependent_MTases_sf"/>
</dbReference>
<dbReference type="Pfam" id="PF01555">
    <property type="entry name" value="N6_N4_Mtase"/>
    <property type="match status" value="1"/>
</dbReference>
<dbReference type="GO" id="GO:0032259">
    <property type="term" value="P:methylation"/>
    <property type="evidence" value="ECO:0007669"/>
    <property type="project" value="UniProtKB-KW"/>
</dbReference>
<dbReference type="EC" id="2.1.1.-" evidence="4"/>
<proteinExistence type="inferred from homology"/>
<feature type="domain" description="DNA methylase N-4/N-6" evidence="5">
    <location>
        <begin position="26"/>
        <end position="300"/>
    </location>
</feature>
<comment type="similarity">
    <text evidence="1 4">Belongs to the N(4)/N(6)-methyltransferase family.</text>
</comment>
<dbReference type="InterPro" id="IPR002052">
    <property type="entry name" value="DNA_methylase_N6_adenine_CS"/>
</dbReference>
<dbReference type="PANTHER" id="PTHR13370:SF3">
    <property type="entry name" value="TRNA (GUANINE(10)-N2)-METHYLTRANSFERASE HOMOLOG"/>
    <property type="match status" value="1"/>
</dbReference>
<sequence>MNEEIINNIIKGDVLETLPQIKDNIIDVIITDPPYFLDKLDNKWQEDKVSNTKNCYVVTSLPAGMKYDKEQGKNFYAWYINVSKQLFRVLKPGGYFFSFSSPRLYHRMTCAIEDAGFDIKDCFMWLYTQNQPKAMSLNHFIDKLKCDSKTKQEIKNNLDGWKTPQIKSCFEPIVMAQKPYEGTFLTNIIKNKVGLINTKILTGKGMFPANVMTTEHITESIDKYFLVSKPKKEEKGLDNKHRTVKPLDLCKHLVRLTAFSKDAIILDPFIGSGTTAVAAKALGKRFIGIDINEKYVLFAKNRLNSIDRIITYDTKENLTEHQQISAFDKKKKYMIRTKRKKQGRSNNRLPLSAGVL</sequence>
<reference evidence="6" key="1">
    <citation type="submission" date="2020-07" db="EMBL/GenBank/DDBJ databases">
        <title>Huge and variable diversity of episymbiotic CPR bacteria and DPANN archaea in groundwater ecosystems.</title>
        <authorList>
            <person name="He C.Y."/>
            <person name="Keren R."/>
            <person name="Whittaker M."/>
            <person name="Farag I.F."/>
            <person name="Doudna J."/>
            <person name="Cate J.H.D."/>
            <person name="Banfield J.F."/>
        </authorList>
    </citation>
    <scope>NUCLEOTIDE SEQUENCE</scope>
    <source>
        <strain evidence="6">NC_groundwater_1520_Pr4_B-0.1um_53_5</strain>
    </source>
</reference>
<dbReference type="GO" id="GO:0008170">
    <property type="term" value="F:N-methyltransferase activity"/>
    <property type="evidence" value="ECO:0007669"/>
    <property type="project" value="InterPro"/>
</dbReference>
<dbReference type="GO" id="GO:0005737">
    <property type="term" value="C:cytoplasm"/>
    <property type="evidence" value="ECO:0007669"/>
    <property type="project" value="TreeGrafter"/>
</dbReference>
<evidence type="ECO:0000259" key="5">
    <source>
        <dbReference type="Pfam" id="PF01555"/>
    </source>
</evidence>
<name>A0A933IBG9_UNCT6</name>
<dbReference type="InterPro" id="IPR002941">
    <property type="entry name" value="DNA_methylase_N4/N6"/>
</dbReference>
<comment type="caution">
    <text evidence="6">The sequence shown here is derived from an EMBL/GenBank/DDBJ whole genome shotgun (WGS) entry which is preliminary data.</text>
</comment>
<keyword evidence="2" id="KW-0489">Methyltransferase</keyword>
<dbReference type="Gene3D" id="3.40.50.150">
    <property type="entry name" value="Vaccinia Virus protein VP39"/>
    <property type="match status" value="1"/>
</dbReference>
<evidence type="ECO:0000256" key="4">
    <source>
        <dbReference type="RuleBase" id="RU362026"/>
    </source>
</evidence>
<keyword evidence="3" id="KW-0808">Transferase</keyword>
<dbReference type="PROSITE" id="PS00092">
    <property type="entry name" value="N6_MTASE"/>
    <property type="match status" value="1"/>
</dbReference>
<evidence type="ECO:0000256" key="2">
    <source>
        <dbReference type="ARBA" id="ARBA00022603"/>
    </source>
</evidence>
<protein>
    <recommendedName>
        <fullName evidence="4">Methyltransferase</fullName>
        <ecNumber evidence="4">2.1.1.-</ecNumber>
    </recommendedName>
</protein>
<dbReference type="SUPFAM" id="SSF53335">
    <property type="entry name" value="S-adenosyl-L-methionine-dependent methyltransferases"/>
    <property type="match status" value="1"/>
</dbReference>
<evidence type="ECO:0000256" key="1">
    <source>
        <dbReference type="ARBA" id="ARBA00006594"/>
    </source>
</evidence>
<dbReference type="PANTHER" id="PTHR13370">
    <property type="entry name" value="RNA METHYLASE-RELATED"/>
    <property type="match status" value="1"/>
</dbReference>
<evidence type="ECO:0000256" key="3">
    <source>
        <dbReference type="ARBA" id="ARBA00022679"/>
    </source>
</evidence>
<dbReference type="EMBL" id="JACQXR010000151">
    <property type="protein sequence ID" value="MBI4727726.1"/>
    <property type="molecule type" value="Genomic_DNA"/>
</dbReference>
<dbReference type="InterPro" id="IPR001091">
    <property type="entry name" value="RM_Methyltransferase"/>
</dbReference>
<dbReference type="Proteomes" id="UP000736328">
    <property type="component" value="Unassembled WGS sequence"/>
</dbReference>
<gene>
    <name evidence="6" type="ORF">HY768_11005</name>
</gene>
<dbReference type="AlphaFoldDB" id="A0A933IBG9"/>
<dbReference type="PRINTS" id="PR00508">
    <property type="entry name" value="S21N4MTFRASE"/>
</dbReference>
<evidence type="ECO:0000313" key="6">
    <source>
        <dbReference type="EMBL" id="MBI4727726.1"/>
    </source>
</evidence>
<organism evidence="6 7">
    <name type="scientific">candidate division TA06 bacterium</name>
    <dbReference type="NCBI Taxonomy" id="2250710"/>
    <lineage>
        <taxon>Bacteria</taxon>
        <taxon>Bacteria division TA06</taxon>
    </lineage>
</organism>
<evidence type="ECO:0000313" key="7">
    <source>
        <dbReference type="Proteomes" id="UP000736328"/>
    </source>
</evidence>